<name>A0AAV0BMF7_PHAPC</name>
<keyword evidence="3" id="KW-1185">Reference proteome</keyword>
<feature type="compositionally biased region" description="Polar residues" evidence="1">
    <location>
        <begin position="54"/>
        <end position="68"/>
    </location>
</feature>
<comment type="caution">
    <text evidence="2">The sequence shown here is derived from an EMBL/GenBank/DDBJ whole genome shotgun (WGS) entry which is preliminary data.</text>
</comment>
<sequence>MAPSNTSVVVEDFVKEYEGKEVKGGLQGRCEVVFVGFCWGHWKEEQKLGGAAHQGQSGWSKTTGATDL</sequence>
<evidence type="ECO:0000313" key="2">
    <source>
        <dbReference type="EMBL" id="CAH7687675.1"/>
    </source>
</evidence>
<organism evidence="2 3">
    <name type="scientific">Phakopsora pachyrhizi</name>
    <name type="common">Asian soybean rust disease fungus</name>
    <dbReference type="NCBI Taxonomy" id="170000"/>
    <lineage>
        <taxon>Eukaryota</taxon>
        <taxon>Fungi</taxon>
        <taxon>Dikarya</taxon>
        <taxon>Basidiomycota</taxon>
        <taxon>Pucciniomycotina</taxon>
        <taxon>Pucciniomycetes</taxon>
        <taxon>Pucciniales</taxon>
        <taxon>Phakopsoraceae</taxon>
        <taxon>Phakopsora</taxon>
    </lineage>
</organism>
<protein>
    <submittedName>
        <fullName evidence="2">Uncharacterized protein</fullName>
    </submittedName>
</protein>
<feature type="region of interest" description="Disordered" evidence="1">
    <location>
        <begin position="49"/>
        <end position="68"/>
    </location>
</feature>
<gene>
    <name evidence="2" type="ORF">PPACK8108_LOCUS22493</name>
</gene>
<dbReference type="EMBL" id="CALTRL010005899">
    <property type="protein sequence ID" value="CAH7687675.1"/>
    <property type="molecule type" value="Genomic_DNA"/>
</dbReference>
<dbReference type="Proteomes" id="UP001153365">
    <property type="component" value="Unassembled WGS sequence"/>
</dbReference>
<dbReference type="AlphaFoldDB" id="A0AAV0BMF7"/>
<evidence type="ECO:0000256" key="1">
    <source>
        <dbReference type="SAM" id="MobiDB-lite"/>
    </source>
</evidence>
<accession>A0AAV0BMF7</accession>
<proteinExistence type="predicted"/>
<reference evidence="2" key="1">
    <citation type="submission" date="2022-06" db="EMBL/GenBank/DDBJ databases">
        <authorList>
            <consortium name="SYNGENTA / RWTH Aachen University"/>
        </authorList>
    </citation>
    <scope>NUCLEOTIDE SEQUENCE</scope>
</reference>
<evidence type="ECO:0000313" key="3">
    <source>
        <dbReference type="Proteomes" id="UP001153365"/>
    </source>
</evidence>